<reference evidence="3" key="2">
    <citation type="submission" date="2022-01" db="EMBL/GenBank/DDBJ databases">
        <authorList>
            <person name="Yamashiro T."/>
            <person name="Shiraishi A."/>
            <person name="Satake H."/>
            <person name="Nakayama K."/>
        </authorList>
    </citation>
    <scope>NUCLEOTIDE SEQUENCE</scope>
</reference>
<feature type="region of interest" description="Disordered" evidence="2">
    <location>
        <begin position="799"/>
        <end position="834"/>
    </location>
</feature>
<feature type="compositionally biased region" description="Basic residues" evidence="2">
    <location>
        <begin position="735"/>
        <end position="744"/>
    </location>
</feature>
<protein>
    <submittedName>
        <fullName evidence="3">Uncharacterized protein</fullName>
    </submittedName>
</protein>
<accession>A0ABQ5ITV8</accession>
<organism evidence="3 4">
    <name type="scientific">Tanacetum coccineum</name>
    <dbReference type="NCBI Taxonomy" id="301880"/>
    <lineage>
        <taxon>Eukaryota</taxon>
        <taxon>Viridiplantae</taxon>
        <taxon>Streptophyta</taxon>
        <taxon>Embryophyta</taxon>
        <taxon>Tracheophyta</taxon>
        <taxon>Spermatophyta</taxon>
        <taxon>Magnoliopsida</taxon>
        <taxon>eudicotyledons</taxon>
        <taxon>Gunneridae</taxon>
        <taxon>Pentapetalae</taxon>
        <taxon>asterids</taxon>
        <taxon>campanulids</taxon>
        <taxon>Asterales</taxon>
        <taxon>Asteraceae</taxon>
        <taxon>Asteroideae</taxon>
        <taxon>Anthemideae</taxon>
        <taxon>Anthemidinae</taxon>
        <taxon>Tanacetum</taxon>
    </lineage>
</organism>
<name>A0ABQ5ITV8_9ASTR</name>
<feature type="region of interest" description="Disordered" evidence="2">
    <location>
        <begin position="718"/>
        <end position="755"/>
    </location>
</feature>
<evidence type="ECO:0000256" key="1">
    <source>
        <dbReference type="SAM" id="Coils"/>
    </source>
</evidence>
<evidence type="ECO:0000313" key="4">
    <source>
        <dbReference type="Proteomes" id="UP001151760"/>
    </source>
</evidence>
<dbReference type="EMBL" id="BQNB010021178">
    <property type="protein sequence ID" value="GJU03687.1"/>
    <property type="molecule type" value="Genomic_DNA"/>
</dbReference>
<keyword evidence="1" id="KW-0175">Coiled coil</keyword>
<comment type="caution">
    <text evidence="3">The sequence shown here is derived from an EMBL/GenBank/DDBJ whole genome shotgun (WGS) entry which is preliminary data.</text>
</comment>
<gene>
    <name evidence="3" type="ORF">Tco_1114025</name>
</gene>
<feature type="compositionally biased region" description="Basic residues" evidence="2">
    <location>
        <begin position="812"/>
        <end position="825"/>
    </location>
</feature>
<feature type="region of interest" description="Disordered" evidence="2">
    <location>
        <begin position="868"/>
        <end position="893"/>
    </location>
</feature>
<keyword evidence="4" id="KW-1185">Reference proteome</keyword>
<feature type="coiled-coil region" evidence="1">
    <location>
        <begin position="512"/>
        <end position="571"/>
    </location>
</feature>
<sequence>MVFSLEFLDHVQKILDDEPGYNHGGYPEMNSGGGVVDLTGDEDLTDEDGDTRMGDSIGVLVSLGDEISSRGKKSRESNIGGSTIAGKIDSEDKRSLVKSSEESGEMFPIDSEIEDNVVEEEDGEWICFLGGNSSSGTKKYRGSNSNDGGNTGDGVKIAVEYIGSGDENSLRKLLSDGSMKNLVETRSISYKNIQGEKASSISEVESGIIIMEISIIMENSIIMGKQLNIIIWEITVVILVRDRCPRGKDNLPRLPIRTNIVRLATPSMGSYEHYKGVVAEVEHSKPGFELQGAKMVETGQNRDFRLRTARVTTPGLRFLRRKWGMKKNEDIRVLFIQKGGHVTKIASLIMVLGRVEQLGVTRRGYVQASTSDTQTDKAPVYDSDGSAEVHEYDNCYNNEIFNMFTQEEHVEQSGGTVEQHPATVEETRSYFESLYINLAIEVKKVNTVNQKMKETNADLTTELARYKNQLKCFEINQEKYDKLGRCYQKSVYQEKCLTKNINAFYLSSAKTMTTLNEEITNLNNQLSKEKSNDSCLQPEKKKLKSNFKTREDELLDKKIQLENKIKELDNILVKAGQSIQTMHMLSPKPDSFYHTEQKMALETAKFVRDFKSLVKEADESLAKHKALEYEIEHLLKAVVSEQKDTTQGTSANSKFIKQSILGKPTSSSKSKLYFVTPVLNSKVIPKVDNFEPNKHVKASVRTKPIIVSQLHVITKKDVNSNTNGLPSSGVESIAKTRRPHHRRNPKNDRIPTASSEGNNIKLAIWNEKSEVVCATFKQCLITANHDECVFKYVNGMNSRKKNQRANVSKSANQKKHKPNGKKSKKLGYDQRLASPRPCKPRTCLRWLPTGRISDLCIKIIVSSNTESESDTSVCDNASASNPQEPTSKGFPNSTSFLDRLTRLRRQTTCIHLLNIL</sequence>
<evidence type="ECO:0000313" key="3">
    <source>
        <dbReference type="EMBL" id="GJU03687.1"/>
    </source>
</evidence>
<feature type="region of interest" description="Disordered" evidence="2">
    <location>
        <begin position="68"/>
        <end position="94"/>
    </location>
</feature>
<proteinExistence type="predicted"/>
<feature type="compositionally biased region" description="Polar residues" evidence="2">
    <location>
        <begin position="719"/>
        <end position="730"/>
    </location>
</feature>
<evidence type="ECO:0000256" key="2">
    <source>
        <dbReference type="SAM" id="MobiDB-lite"/>
    </source>
</evidence>
<feature type="coiled-coil region" evidence="1">
    <location>
        <begin position="449"/>
        <end position="476"/>
    </location>
</feature>
<reference evidence="3" key="1">
    <citation type="journal article" date="2022" name="Int. J. Mol. Sci.">
        <title>Draft Genome of Tanacetum Coccineum: Genomic Comparison of Closely Related Tanacetum-Family Plants.</title>
        <authorList>
            <person name="Yamashiro T."/>
            <person name="Shiraishi A."/>
            <person name="Nakayama K."/>
            <person name="Satake H."/>
        </authorList>
    </citation>
    <scope>NUCLEOTIDE SEQUENCE</scope>
</reference>
<dbReference type="Proteomes" id="UP001151760">
    <property type="component" value="Unassembled WGS sequence"/>
</dbReference>